<gene>
    <name evidence="1" type="ORF">HK413_03395</name>
</gene>
<dbReference type="Proteomes" id="UP000566071">
    <property type="component" value="Unassembled WGS sequence"/>
</dbReference>
<comment type="caution">
    <text evidence="1">The sequence shown here is derived from an EMBL/GenBank/DDBJ whole genome shotgun (WGS) entry which is preliminary data.</text>
</comment>
<dbReference type="RefSeq" id="WP_175269140.1">
    <property type="nucleotide sequence ID" value="NZ_JABFCR010000010.1"/>
</dbReference>
<dbReference type="PROSITE" id="PS51257">
    <property type="entry name" value="PROKAR_LIPOPROTEIN"/>
    <property type="match status" value="1"/>
</dbReference>
<accession>A0ABX1VZQ9</accession>
<proteinExistence type="predicted"/>
<dbReference type="EMBL" id="JABFCR010000010">
    <property type="protein sequence ID" value="NNU33444.1"/>
    <property type="molecule type" value="Genomic_DNA"/>
</dbReference>
<name>A0ABX1VZQ9_9SPHI</name>
<protein>
    <recommendedName>
        <fullName evidence="3">Carboxypeptidase regulatory-like domain-containing protein</fullName>
    </recommendedName>
</protein>
<sequence>MKYYTLLFIVLAFAGCTGNNIEINGTADGIANGTITVKDASGQTLSGVNLKDGTFHVAKTHRRIPVMAPLYFPDQARMMQALSCILRRGSIPLNSIKLSLAPIRR</sequence>
<evidence type="ECO:0000313" key="2">
    <source>
        <dbReference type="Proteomes" id="UP000566071"/>
    </source>
</evidence>
<organism evidence="1 2">
    <name type="scientific">Mucilaginibacter humi</name>
    <dbReference type="NCBI Taxonomy" id="2732510"/>
    <lineage>
        <taxon>Bacteria</taxon>
        <taxon>Pseudomonadati</taxon>
        <taxon>Bacteroidota</taxon>
        <taxon>Sphingobacteriia</taxon>
        <taxon>Sphingobacteriales</taxon>
        <taxon>Sphingobacteriaceae</taxon>
        <taxon>Mucilaginibacter</taxon>
    </lineage>
</organism>
<keyword evidence="2" id="KW-1185">Reference proteome</keyword>
<evidence type="ECO:0008006" key="3">
    <source>
        <dbReference type="Google" id="ProtNLM"/>
    </source>
</evidence>
<reference evidence="1 2" key="1">
    <citation type="submission" date="2020-05" db="EMBL/GenBank/DDBJ databases">
        <authorList>
            <person name="Khan S.A."/>
            <person name="Jeon C.O."/>
            <person name="Chun B.H."/>
        </authorList>
    </citation>
    <scope>NUCLEOTIDE SEQUENCE [LARGE SCALE GENOMIC DNA]</scope>
    <source>
        <strain evidence="1 2">S1162</strain>
    </source>
</reference>
<evidence type="ECO:0000313" key="1">
    <source>
        <dbReference type="EMBL" id="NNU33444.1"/>
    </source>
</evidence>